<dbReference type="Proteomes" id="UP000033633">
    <property type="component" value="Unassembled WGS sequence"/>
</dbReference>
<dbReference type="PANTHER" id="PTHR30537:SF26">
    <property type="entry name" value="GLYCINE CLEAVAGE SYSTEM TRANSCRIPTIONAL ACTIVATOR"/>
    <property type="match status" value="1"/>
</dbReference>
<organism evidence="6 7">
    <name type="scientific">Photobacterium halotolerans</name>
    <dbReference type="NCBI Taxonomy" id="265726"/>
    <lineage>
        <taxon>Bacteria</taxon>
        <taxon>Pseudomonadati</taxon>
        <taxon>Pseudomonadota</taxon>
        <taxon>Gammaproteobacteria</taxon>
        <taxon>Vibrionales</taxon>
        <taxon>Vibrionaceae</taxon>
        <taxon>Photobacterium</taxon>
    </lineage>
</organism>
<dbReference type="PROSITE" id="PS50931">
    <property type="entry name" value="HTH_LYSR"/>
    <property type="match status" value="1"/>
</dbReference>
<keyword evidence="7" id="KW-1185">Reference proteome</keyword>
<dbReference type="PRINTS" id="PR00039">
    <property type="entry name" value="HTHLYSR"/>
</dbReference>
<gene>
    <name evidence="6" type="ORF">KY46_16295</name>
</gene>
<sequence length="305" mass="34232">MASQFIPGTRALRVFVAAGKYLNFSKAADEISLTPAAVSYQIKEMEEQLGFALFRRSSRSIQLTPEGEIMYQAVSDSLEKMTLALGQAKTQSRKKTQLKLSVGARFATYWLLPKLDEFRKIRPDLSIVLDISDDIRDLARDDFDMAIRFGQGNDAGLESRKLFETTLIPVCSPQFLKTHPAIDKPEDLFGVPLSEVYCWIGGIPWPGWKAWMSQAGVAGFQQGQSVSFPDLSHVIQTVQEHVAVGLVESVFVGRELAQGSMVQLFETRLTLPEGLAYYFVFPHQTQKRNAIEDFLNWLCGIVEEQ</sequence>
<dbReference type="PATRIC" id="fig|265726.11.peg.1519"/>
<dbReference type="InterPro" id="IPR000847">
    <property type="entry name" value="LysR_HTH_N"/>
</dbReference>
<evidence type="ECO:0000256" key="4">
    <source>
        <dbReference type="ARBA" id="ARBA00023163"/>
    </source>
</evidence>
<evidence type="ECO:0000313" key="7">
    <source>
        <dbReference type="Proteomes" id="UP000033633"/>
    </source>
</evidence>
<dbReference type="SUPFAM" id="SSF46785">
    <property type="entry name" value="Winged helix' DNA-binding domain"/>
    <property type="match status" value="1"/>
</dbReference>
<keyword evidence="3" id="KW-0238">DNA-binding</keyword>
<dbReference type="InterPro" id="IPR036390">
    <property type="entry name" value="WH_DNA-bd_sf"/>
</dbReference>
<dbReference type="Pfam" id="PF03466">
    <property type="entry name" value="LysR_substrate"/>
    <property type="match status" value="1"/>
</dbReference>
<dbReference type="Gene3D" id="1.10.10.10">
    <property type="entry name" value="Winged helix-like DNA-binding domain superfamily/Winged helix DNA-binding domain"/>
    <property type="match status" value="1"/>
</dbReference>
<dbReference type="Gene3D" id="3.40.190.10">
    <property type="entry name" value="Periplasmic binding protein-like II"/>
    <property type="match status" value="2"/>
</dbReference>
<reference evidence="6 7" key="1">
    <citation type="submission" date="2014-12" db="EMBL/GenBank/DDBJ databases">
        <title>Mercury Reductase activity and rhizosphere competence traits in the genome of root associated Photobacterium halotolerans MELD1.</title>
        <authorList>
            <person name="Mathew D.C."/>
            <person name="Huang C.-C."/>
        </authorList>
    </citation>
    <scope>NUCLEOTIDE SEQUENCE [LARGE SCALE GENOMIC DNA]</scope>
    <source>
        <strain evidence="6 7">MELD1</strain>
    </source>
</reference>
<dbReference type="GO" id="GO:0003700">
    <property type="term" value="F:DNA-binding transcription factor activity"/>
    <property type="evidence" value="ECO:0007669"/>
    <property type="project" value="InterPro"/>
</dbReference>
<proteinExistence type="inferred from homology"/>
<dbReference type="FunFam" id="1.10.10.10:FF:000001">
    <property type="entry name" value="LysR family transcriptional regulator"/>
    <property type="match status" value="1"/>
</dbReference>
<dbReference type="EMBL" id="JWYV01000015">
    <property type="protein sequence ID" value="KKC98918.1"/>
    <property type="molecule type" value="Genomic_DNA"/>
</dbReference>
<dbReference type="STRING" id="265726.KY46_16295"/>
<dbReference type="CDD" id="cd08432">
    <property type="entry name" value="PBP2_GcdR_TrpI_HvrB_AmpR_like"/>
    <property type="match status" value="1"/>
</dbReference>
<dbReference type="PANTHER" id="PTHR30537">
    <property type="entry name" value="HTH-TYPE TRANSCRIPTIONAL REGULATOR"/>
    <property type="match status" value="1"/>
</dbReference>
<keyword evidence="2" id="KW-0805">Transcription regulation</keyword>
<evidence type="ECO:0000256" key="1">
    <source>
        <dbReference type="ARBA" id="ARBA00009437"/>
    </source>
</evidence>
<name>A0A0F5V9V8_9GAMM</name>
<dbReference type="GO" id="GO:0006351">
    <property type="term" value="P:DNA-templated transcription"/>
    <property type="evidence" value="ECO:0007669"/>
    <property type="project" value="TreeGrafter"/>
</dbReference>
<evidence type="ECO:0000313" key="6">
    <source>
        <dbReference type="EMBL" id="KKC98918.1"/>
    </source>
</evidence>
<evidence type="ECO:0000259" key="5">
    <source>
        <dbReference type="PROSITE" id="PS50931"/>
    </source>
</evidence>
<dbReference type="Pfam" id="PF00126">
    <property type="entry name" value="HTH_1"/>
    <property type="match status" value="1"/>
</dbReference>
<keyword evidence="4" id="KW-0804">Transcription</keyword>
<dbReference type="InterPro" id="IPR058163">
    <property type="entry name" value="LysR-type_TF_proteobact-type"/>
</dbReference>
<dbReference type="GO" id="GO:0043565">
    <property type="term" value="F:sequence-specific DNA binding"/>
    <property type="evidence" value="ECO:0007669"/>
    <property type="project" value="TreeGrafter"/>
</dbReference>
<dbReference type="AlphaFoldDB" id="A0A0F5V9V8"/>
<accession>A0A0F5V9V8</accession>
<dbReference type="SUPFAM" id="SSF53850">
    <property type="entry name" value="Periplasmic binding protein-like II"/>
    <property type="match status" value="1"/>
</dbReference>
<evidence type="ECO:0000256" key="3">
    <source>
        <dbReference type="ARBA" id="ARBA00023125"/>
    </source>
</evidence>
<feature type="domain" description="HTH lysR-type" evidence="5">
    <location>
        <begin position="7"/>
        <end position="64"/>
    </location>
</feature>
<dbReference type="InterPro" id="IPR005119">
    <property type="entry name" value="LysR_subst-bd"/>
</dbReference>
<dbReference type="InterPro" id="IPR036388">
    <property type="entry name" value="WH-like_DNA-bd_sf"/>
</dbReference>
<protein>
    <recommendedName>
        <fullName evidence="5">HTH lysR-type domain-containing protein</fullName>
    </recommendedName>
</protein>
<comment type="caution">
    <text evidence="6">The sequence shown here is derived from an EMBL/GenBank/DDBJ whole genome shotgun (WGS) entry which is preliminary data.</text>
</comment>
<comment type="similarity">
    <text evidence="1">Belongs to the LysR transcriptional regulatory family.</text>
</comment>
<evidence type="ECO:0000256" key="2">
    <source>
        <dbReference type="ARBA" id="ARBA00023015"/>
    </source>
</evidence>